<sequence>MAAFAMANRLEEHPEGAFQGKAKESLGSSYKQKKPWFDKREKPKREKPKRDARKKSGRAANSLVTVEMVYKNKGRAQTQQQNQAQAAEGIQAQKEHVFTLSCFATPSKIKNPFAMDGVAPMKEMEINEK</sequence>
<organism evidence="2 3">
    <name type="scientific">Gossypium stocksii</name>
    <dbReference type="NCBI Taxonomy" id="47602"/>
    <lineage>
        <taxon>Eukaryota</taxon>
        <taxon>Viridiplantae</taxon>
        <taxon>Streptophyta</taxon>
        <taxon>Embryophyta</taxon>
        <taxon>Tracheophyta</taxon>
        <taxon>Spermatophyta</taxon>
        <taxon>Magnoliopsida</taxon>
        <taxon>eudicotyledons</taxon>
        <taxon>Gunneridae</taxon>
        <taxon>Pentapetalae</taxon>
        <taxon>rosids</taxon>
        <taxon>malvids</taxon>
        <taxon>Malvales</taxon>
        <taxon>Malvaceae</taxon>
        <taxon>Malvoideae</taxon>
        <taxon>Gossypium</taxon>
    </lineage>
</organism>
<reference evidence="2 3" key="1">
    <citation type="journal article" date="2021" name="Plant Biotechnol. J.">
        <title>Multi-omics assisted identification of the key and species-specific regulatory components of drought-tolerant mechanisms in Gossypium stocksii.</title>
        <authorList>
            <person name="Yu D."/>
            <person name="Ke L."/>
            <person name="Zhang D."/>
            <person name="Wu Y."/>
            <person name="Sun Y."/>
            <person name="Mei J."/>
            <person name="Sun J."/>
            <person name="Sun Y."/>
        </authorList>
    </citation>
    <scope>NUCLEOTIDE SEQUENCE [LARGE SCALE GENOMIC DNA]</scope>
    <source>
        <strain evidence="3">cv. E1</strain>
        <tissue evidence="2">Leaf</tissue>
    </source>
</reference>
<feature type="compositionally biased region" description="Basic residues" evidence="1">
    <location>
        <begin position="45"/>
        <end position="57"/>
    </location>
</feature>
<dbReference type="Proteomes" id="UP000828251">
    <property type="component" value="Unassembled WGS sequence"/>
</dbReference>
<proteinExistence type="predicted"/>
<dbReference type="EMBL" id="JAIQCV010000002">
    <property type="protein sequence ID" value="KAH1122463.1"/>
    <property type="molecule type" value="Genomic_DNA"/>
</dbReference>
<feature type="region of interest" description="Disordered" evidence="1">
    <location>
        <begin position="1"/>
        <end position="62"/>
    </location>
</feature>
<evidence type="ECO:0000313" key="2">
    <source>
        <dbReference type="EMBL" id="KAH1122463.1"/>
    </source>
</evidence>
<dbReference type="AlphaFoldDB" id="A0A9D4AJ58"/>
<name>A0A9D4AJ58_9ROSI</name>
<evidence type="ECO:0000313" key="3">
    <source>
        <dbReference type="Proteomes" id="UP000828251"/>
    </source>
</evidence>
<comment type="caution">
    <text evidence="2">The sequence shown here is derived from an EMBL/GenBank/DDBJ whole genome shotgun (WGS) entry which is preliminary data.</text>
</comment>
<accession>A0A9D4AJ58</accession>
<feature type="compositionally biased region" description="Basic and acidic residues" evidence="1">
    <location>
        <begin position="35"/>
        <end position="44"/>
    </location>
</feature>
<evidence type="ECO:0000256" key="1">
    <source>
        <dbReference type="SAM" id="MobiDB-lite"/>
    </source>
</evidence>
<keyword evidence="3" id="KW-1185">Reference proteome</keyword>
<protein>
    <submittedName>
        <fullName evidence="2">Uncharacterized protein</fullName>
    </submittedName>
</protein>
<gene>
    <name evidence="2" type="ORF">J1N35_005623</name>
</gene>